<keyword evidence="5" id="KW-0472">Membrane</keyword>
<feature type="region of interest" description="Disordered" evidence="4">
    <location>
        <begin position="524"/>
        <end position="545"/>
    </location>
</feature>
<reference evidence="6 7" key="1">
    <citation type="submission" date="2015-12" db="EMBL/GenBank/DDBJ databases">
        <title>Draft genome sequence of Moniliophthora roreri, the causal agent of frosty pod rot of cacao.</title>
        <authorList>
            <person name="Aime M.C."/>
            <person name="Diaz-Valderrama J.R."/>
            <person name="Kijpornyongpan T."/>
            <person name="Phillips-Mora W."/>
        </authorList>
    </citation>
    <scope>NUCLEOTIDE SEQUENCE [LARGE SCALE GENOMIC DNA]</scope>
    <source>
        <strain evidence="6 7">MCA 2952</strain>
    </source>
</reference>
<feature type="compositionally biased region" description="Low complexity" evidence="4">
    <location>
        <begin position="308"/>
        <end position="320"/>
    </location>
</feature>
<feature type="compositionally biased region" description="Low complexity" evidence="4">
    <location>
        <begin position="378"/>
        <end position="394"/>
    </location>
</feature>
<evidence type="ECO:0000313" key="6">
    <source>
        <dbReference type="EMBL" id="KTB31794.1"/>
    </source>
</evidence>
<feature type="region of interest" description="Disordered" evidence="4">
    <location>
        <begin position="437"/>
        <end position="468"/>
    </location>
</feature>
<protein>
    <submittedName>
        <fullName evidence="6">Uncharacterized protein</fullName>
    </submittedName>
</protein>
<dbReference type="GO" id="GO:0032991">
    <property type="term" value="C:protein-containing complex"/>
    <property type="evidence" value="ECO:0007669"/>
    <property type="project" value="UniProtKB-ARBA"/>
</dbReference>
<gene>
    <name evidence="6" type="ORF">WG66_15596</name>
</gene>
<accession>A0A0W0F6M4</accession>
<feature type="compositionally biased region" description="Basic and acidic residues" evidence="4">
    <location>
        <begin position="366"/>
        <end position="376"/>
    </location>
</feature>
<dbReference type="eggNOG" id="ENOG502TGBG">
    <property type="taxonomic scope" value="Eukaryota"/>
</dbReference>
<dbReference type="SUPFAM" id="SSF50978">
    <property type="entry name" value="WD40 repeat-like"/>
    <property type="match status" value="1"/>
</dbReference>
<evidence type="ECO:0000256" key="5">
    <source>
        <dbReference type="SAM" id="Phobius"/>
    </source>
</evidence>
<dbReference type="GO" id="GO:0005634">
    <property type="term" value="C:nucleus"/>
    <property type="evidence" value="ECO:0007669"/>
    <property type="project" value="TreeGrafter"/>
</dbReference>
<evidence type="ECO:0000256" key="3">
    <source>
        <dbReference type="PROSITE-ProRule" id="PRU00221"/>
    </source>
</evidence>
<keyword evidence="1 3" id="KW-0853">WD repeat</keyword>
<keyword evidence="5" id="KW-1133">Transmembrane helix</keyword>
<proteinExistence type="predicted"/>
<dbReference type="PROSITE" id="PS50082">
    <property type="entry name" value="WD_REPEATS_2"/>
    <property type="match status" value="3"/>
</dbReference>
<sequence length="816" mass="87414">MPPDSPPMLYKQPRQLTSSSSFNWWPYPPWGASSTSTPIAVPVTIITTTIQEVPTPTAVPETSLVVVSSSPLPSSPSSPSQPSVHNSSGLDSSSSPASSSVPPSSNVIISITPLNVSPSATPSFIEYPKNSVNSNSNEKINMILIPVFVVVGVLLGSVVAWFGYGCITRKAHRKKNRKRTELEVGPEYSYSPSLKDESEKMALSTVDLHGLGQDHTWRGLDYTEERNSLLVPGLPHSAQNYFLSPVPRDASNKSLSRAATSKTATSVSIYSQVDLENADEDIDPRSPRISQKKSKKKQSLNTIRRFPTTATSTTTTSTNTRIESLSRRRPTYTRDDTSSSPHAELSRNGTARTCATTTTTGTSKGTGDRDFRRPDLSRATTARTTTTTRTGAETSMGFRIVDETPLQSPTGGFASPNTGFSWVGVGELIWQRRGTEEVDKDKYTSLPKSPARSKRSTGSRKNTAEERDQKLREYYGYGLPKSPPQSLAFLHAHGSSESHSDAIWGISWTETDNVISISADGSIKQWTSSSGQPNPPSHGFPPRHTLALTSLSTSPDGRYVLYNSLEGLTSLWDLSSGEVVGKFESYARQGQPDDAEPSWSVSLNPKGETYASCGGSGRVTIHSATPGADFGSRLSTISSGRSKFGMFCSHSPDGKHLALSSENGQIFIFDLESSSLLTTFTSHAMSVRSLSWSPDSSLLLSGSEDKRLILHDVRVSSSGAMSGGAVATFSGHTSWVLSVDFSPDGRLGLSGSADKTMKVWDIGARAAVSTIPDTGGGEVWAVSWRPKPPAHGAGAGAFVSGGEDGVVKWWRGAGAN</sequence>
<feature type="region of interest" description="Disordered" evidence="4">
    <location>
        <begin position="70"/>
        <end position="103"/>
    </location>
</feature>
<evidence type="ECO:0000313" key="7">
    <source>
        <dbReference type="Proteomes" id="UP000054988"/>
    </source>
</evidence>
<dbReference type="InterPro" id="IPR051510">
    <property type="entry name" value="SKI8"/>
</dbReference>
<dbReference type="InterPro" id="IPR001680">
    <property type="entry name" value="WD40_rpt"/>
</dbReference>
<dbReference type="Proteomes" id="UP000054988">
    <property type="component" value="Unassembled WGS sequence"/>
</dbReference>
<keyword evidence="5" id="KW-0812">Transmembrane</keyword>
<evidence type="ECO:0000256" key="2">
    <source>
        <dbReference type="ARBA" id="ARBA00022737"/>
    </source>
</evidence>
<dbReference type="InterPro" id="IPR036322">
    <property type="entry name" value="WD40_repeat_dom_sf"/>
</dbReference>
<keyword evidence="2" id="KW-0677">Repeat</keyword>
<feature type="region of interest" description="Disordered" evidence="4">
    <location>
        <begin position="278"/>
        <end position="400"/>
    </location>
</feature>
<dbReference type="AlphaFoldDB" id="A0A0W0F6M4"/>
<feature type="transmembrane region" description="Helical" evidence="5">
    <location>
        <begin position="143"/>
        <end position="167"/>
    </location>
</feature>
<feature type="repeat" description="WD" evidence="3">
    <location>
        <begin position="541"/>
        <end position="582"/>
    </location>
</feature>
<feature type="region of interest" description="Disordered" evidence="4">
    <location>
        <begin position="173"/>
        <end position="193"/>
    </location>
</feature>
<dbReference type="EMBL" id="LATX01002288">
    <property type="protein sequence ID" value="KTB31794.1"/>
    <property type="molecule type" value="Genomic_DNA"/>
</dbReference>
<dbReference type="Pfam" id="PF00400">
    <property type="entry name" value="WD40"/>
    <property type="match status" value="3"/>
</dbReference>
<feature type="compositionally biased region" description="Low complexity" evidence="4">
    <location>
        <begin position="349"/>
        <end position="365"/>
    </location>
</feature>
<comment type="caution">
    <text evidence="6">The sequence shown here is derived from an EMBL/GenBank/DDBJ whole genome shotgun (WGS) entry which is preliminary data.</text>
</comment>
<organism evidence="6 7">
    <name type="scientific">Moniliophthora roreri</name>
    <name type="common">Frosty pod rot fungus</name>
    <name type="synonym">Monilia roreri</name>
    <dbReference type="NCBI Taxonomy" id="221103"/>
    <lineage>
        <taxon>Eukaryota</taxon>
        <taxon>Fungi</taxon>
        <taxon>Dikarya</taxon>
        <taxon>Basidiomycota</taxon>
        <taxon>Agaricomycotina</taxon>
        <taxon>Agaricomycetes</taxon>
        <taxon>Agaricomycetidae</taxon>
        <taxon>Agaricales</taxon>
        <taxon>Marasmiineae</taxon>
        <taxon>Marasmiaceae</taxon>
        <taxon>Moniliophthora</taxon>
    </lineage>
</organism>
<evidence type="ECO:0000256" key="4">
    <source>
        <dbReference type="SAM" id="MobiDB-lite"/>
    </source>
</evidence>
<dbReference type="PANTHER" id="PTHR44090:SF1">
    <property type="entry name" value="SUPERKILLER COMPLEX PROTEIN 8"/>
    <property type="match status" value="1"/>
</dbReference>
<dbReference type="InterPro" id="IPR015943">
    <property type="entry name" value="WD40/YVTN_repeat-like_dom_sf"/>
</dbReference>
<dbReference type="PANTHER" id="PTHR44090">
    <property type="entry name" value="WD REPEAT-CONTAINING PROTEIN 61"/>
    <property type="match status" value="1"/>
</dbReference>
<dbReference type="SMART" id="SM00320">
    <property type="entry name" value="WD40"/>
    <property type="match status" value="7"/>
</dbReference>
<feature type="repeat" description="WD" evidence="3">
    <location>
        <begin position="680"/>
        <end position="714"/>
    </location>
</feature>
<feature type="repeat" description="WD" evidence="3">
    <location>
        <begin position="729"/>
        <end position="770"/>
    </location>
</feature>
<evidence type="ECO:0000256" key="1">
    <source>
        <dbReference type="ARBA" id="ARBA00022574"/>
    </source>
</evidence>
<dbReference type="CDD" id="cd00200">
    <property type="entry name" value="WD40"/>
    <property type="match status" value="1"/>
</dbReference>
<dbReference type="Gene3D" id="2.130.10.10">
    <property type="entry name" value="YVTN repeat-like/Quinoprotein amine dehydrogenase"/>
    <property type="match status" value="1"/>
</dbReference>
<dbReference type="PROSITE" id="PS50294">
    <property type="entry name" value="WD_REPEATS_REGION"/>
    <property type="match status" value="2"/>
</dbReference>
<name>A0A0W0F6M4_MONRR</name>